<dbReference type="InterPro" id="IPR012779">
    <property type="entry name" value="Peptidase_M1_pepN"/>
</dbReference>
<evidence type="ECO:0000259" key="13">
    <source>
        <dbReference type="Pfam" id="PF01433"/>
    </source>
</evidence>
<evidence type="ECO:0000256" key="7">
    <source>
        <dbReference type="ARBA" id="ARBA00022670"/>
    </source>
</evidence>
<dbReference type="PRINTS" id="PR00756">
    <property type="entry name" value="ALADIPTASE"/>
</dbReference>
<dbReference type="RefSeq" id="WP_237445193.1">
    <property type="nucleotide sequence ID" value="NZ_CAKLPX010000003.1"/>
</dbReference>
<dbReference type="Gene3D" id="3.30.2010.30">
    <property type="match status" value="1"/>
</dbReference>
<organism evidence="17 18">
    <name type="scientific">Sinobacterium norvegicum</name>
    <dbReference type="NCBI Taxonomy" id="1641715"/>
    <lineage>
        <taxon>Bacteria</taxon>
        <taxon>Pseudomonadati</taxon>
        <taxon>Pseudomonadota</taxon>
        <taxon>Gammaproteobacteria</taxon>
        <taxon>Cellvibrionales</taxon>
        <taxon>Spongiibacteraceae</taxon>
        <taxon>Sinobacterium</taxon>
    </lineage>
</organism>
<dbReference type="Gene3D" id="2.60.40.1840">
    <property type="match status" value="1"/>
</dbReference>
<protein>
    <recommendedName>
        <fullName evidence="5 12">Aminopeptidase N</fullName>
        <ecNumber evidence="4 12">3.4.11.2</ecNumber>
    </recommendedName>
</protein>
<evidence type="ECO:0000259" key="16">
    <source>
        <dbReference type="Pfam" id="PF17900"/>
    </source>
</evidence>
<evidence type="ECO:0000256" key="9">
    <source>
        <dbReference type="ARBA" id="ARBA00022801"/>
    </source>
</evidence>
<dbReference type="InterPro" id="IPR001930">
    <property type="entry name" value="Peptidase_M1"/>
</dbReference>
<dbReference type="InterPro" id="IPR035414">
    <property type="entry name" value="Peptidase_M1_pepN_Ig-like"/>
</dbReference>
<dbReference type="Pfam" id="PF11940">
    <property type="entry name" value="DUF3458"/>
    <property type="match status" value="1"/>
</dbReference>
<evidence type="ECO:0000256" key="8">
    <source>
        <dbReference type="ARBA" id="ARBA00022723"/>
    </source>
</evidence>
<dbReference type="InterPro" id="IPR042097">
    <property type="entry name" value="Aminopeptidase_N-like_N_sf"/>
</dbReference>
<feature type="domain" description="Peptidase M1 alanyl aminopeptidase Ig-like fold" evidence="14">
    <location>
        <begin position="449"/>
        <end position="550"/>
    </location>
</feature>
<reference evidence="17" key="1">
    <citation type="submission" date="2021-12" db="EMBL/GenBank/DDBJ databases">
        <authorList>
            <person name="Rodrigo-Torres L."/>
            <person name="Arahal R. D."/>
            <person name="Lucena T."/>
        </authorList>
    </citation>
    <scope>NUCLEOTIDE SEQUENCE</scope>
    <source>
        <strain evidence="17">CECT 8267</strain>
    </source>
</reference>
<evidence type="ECO:0000313" key="17">
    <source>
        <dbReference type="EMBL" id="CAH0992510.1"/>
    </source>
</evidence>
<dbReference type="PANTHER" id="PTHR46322">
    <property type="entry name" value="PUROMYCIN-SENSITIVE AMINOPEPTIDASE"/>
    <property type="match status" value="1"/>
</dbReference>
<dbReference type="GO" id="GO:0016285">
    <property type="term" value="F:alanyl aminopeptidase activity"/>
    <property type="evidence" value="ECO:0007669"/>
    <property type="project" value="UniProtKB-EC"/>
</dbReference>
<dbReference type="NCBIfam" id="TIGR02414">
    <property type="entry name" value="pepN_proteo"/>
    <property type="match status" value="1"/>
</dbReference>
<evidence type="ECO:0000256" key="11">
    <source>
        <dbReference type="ARBA" id="ARBA00023049"/>
    </source>
</evidence>
<keyword evidence="10" id="KW-0862">Zinc</keyword>
<feature type="domain" description="Peptidase M1 alanyl aminopeptidase C-terminal" evidence="15">
    <location>
        <begin position="555"/>
        <end position="881"/>
    </location>
</feature>
<evidence type="ECO:0000256" key="4">
    <source>
        <dbReference type="ARBA" id="ARBA00012564"/>
    </source>
</evidence>
<keyword evidence="9 17" id="KW-0378">Hydrolase</keyword>
<dbReference type="Proteomes" id="UP000838100">
    <property type="component" value="Unassembled WGS sequence"/>
</dbReference>
<accession>A0ABN8EJB6</accession>
<dbReference type="InterPro" id="IPR024601">
    <property type="entry name" value="Peptidase_M1_pepN_C"/>
</dbReference>
<dbReference type="EMBL" id="CAKLPX010000003">
    <property type="protein sequence ID" value="CAH0992510.1"/>
    <property type="molecule type" value="Genomic_DNA"/>
</dbReference>
<evidence type="ECO:0000256" key="3">
    <source>
        <dbReference type="ARBA" id="ARBA00010136"/>
    </source>
</evidence>
<feature type="domain" description="Aminopeptidase N-like N-terminal" evidence="16">
    <location>
        <begin position="69"/>
        <end position="191"/>
    </location>
</feature>
<dbReference type="InterPro" id="IPR045357">
    <property type="entry name" value="Aminopeptidase_N-like_N"/>
</dbReference>
<evidence type="ECO:0000256" key="1">
    <source>
        <dbReference type="ARBA" id="ARBA00000098"/>
    </source>
</evidence>
<dbReference type="InterPro" id="IPR038438">
    <property type="entry name" value="PepN_Ig-like_sf"/>
</dbReference>
<evidence type="ECO:0000256" key="5">
    <source>
        <dbReference type="ARBA" id="ARBA00015611"/>
    </source>
</evidence>
<comment type="similarity">
    <text evidence="3">Belongs to the peptidase M1 family.</text>
</comment>
<evidence type="ECO:0000259" key="14">
    <source>
        <dbReference type="Pfam" id="PF11940"/>
    </source>
</evidence>
<dbReference type="Pfam" id="PF17432">
    <property type="entry name" value="DUF3458_C"/>
    <property type="match status" value="1"/>
</dbReference>
<comment type="catalytic activity">
    <reaction evidence="1">
        <text>Release of an N-terminal amino acid, Xaa-|-Yaa- from a peptide, amide or arylamide. Xaa is preferably Ala, but may be most amino acids including Pro (slow action). When a terminal hydrophobic residue is followed by a prolyl residue, the two may be released as an intact Xaa-Pro dipeptide.</text>
        <dbReference type="EC" id="3.4.11.2"/>
    </reaction>
</comment>
<keyword evidence="7" id="KW-0645">Protease</keyword>
<dbReference type="InterPro" id="IPR027268">
    <property type="entry name" value="Peptidase_M4/M1_CTD_sf"/>
</dbReference>
<keyword evidence="6 17" id="KW-0031">Aminopeptidase</keyword>
<keyword evidence="11" id="KW-0482">Metalloprotease</keyword>
<dbReference type="Gene3D" id="1.25.50.10">
    <property type="entry name" value="Peptidase M1, alanyl aminopeptidase, C-terminal domain"/>
    <property type="match status" value="1"/>
</dbReference>
<dbReference type="SUPFAM" id="SSF63737">
    <property type="entry name" value="Leukotriene A4 hydrolase N-terminal domain"/>
    <property type="match status" value="1"/>
</dbReference>
<dbReference type="Pfam" id="PF17900">
    <property type="entry name" value="Peptidase_M1_N"/>
    <property type="match status" value="1"/>
</dbReference>
<evidence type="ECO:0000313" key="18">
    <source>
        <dbReference type="Proteomes" id="UP000838100"/>
    </source>
</evidence>
<comment type="caution">
    <text evidence="17">The sequence shown here is derived from an EMBL/GenBank/DDBJ whole genome shotgun (WGS) entry which is preliminary data.</text>
</comment>
<dbReference type="InterPro" id="IPR037144">
    <property type="entry name" value="Peptidase_M1_pepN_C_sf"/>
</dbReference>
<name>A0ABN8EJB6_9GAMM</name>
<keyword evidence="8" id="KW-0479">Metal-binding</keyword>
<dbReference type="InterPro" id="IPR014782">
    <property type="entry name" value="Peptidase_M1_dom"/>
</dbReference>
<gene>
    <name evidence="17" type="primary">pepN</name>
    <name evidence="17" type="ORF">SIN8267_02642</name>
</gene>
<evidence type="ECO:0000256" key="10">
    <source>
        <dbReference type="ARBA" id="ARBA00022833"/>
    </source>
</evidence>
<evidence type="ECO:0000259" key="15">
    <source>
        <dbReference type="Pfam" id="PF17432"/>
    </source>
</evidence>
<keyword evidence="18" id="KW-1185">Reference proteome</keyword>
<feature type="domain" description="Peptidase M1 membrane alanine aminopeptidase" evidence="13">
    <location>
        <begin position="234"/>
        <end position="443"/>
    </location>
</feature>
<dbReference type="Gene3D" id="2.60.40.1730">
    <property type="entry name" value="tricorn interacting facor f3 domain"/>
    <property type="match status" value="1"/>
</dbReference>
<dbReference type="Gene3D" id="1.10.390.10">
    <property type="entry name" value="Neutral Protease Domain 2"/>
    <property type="match status" value="1"/>
</dbReference>
<dbReference type="Pfam" id="PF01433">
    <property type="entry name" value="Peptidase_M1"/>
    <property type="match status" value="1"/>
</dbReference>
<sequence length="882" mass="98428">MENAQPGTIYLKDYQQPNYWISETHLRFELADSDTVVRSRLSMQRRDGVAEGAELVLHGVELTLLSLLVNGVDVDQSQYSVDEQTLTIRGLPAQFELECVTQIQPQDNTSLEGLYQSRTMFCTQCEAEGFRKITYYLDRPDVMSVFTTTVVADKAKYPLLLSNGNPVDRGDLADGQHFVTWQDPFKKPAYLFAVVAADLALVEDSFTTMSGREVSLQLFVEPKDLDKCDHAMLSLKNAMRWDETTYGREYDLGIYMIVAVDDFNMGAMENKGLNIFNTSCVLAEQKTTTDAAFQRVEGVVAHEYFHNWSGNRVTCRDWFQLSLKEGFTVYRDAEFSADMNSPTVKRVEEVQLLRSAQFAEDAGPMAHPIRPASFIEISNFYTLTIYEKGAEVVRMIANLLGEDLFRQGTDLYFDRFDGQAVTTDDFVACMAEVSGQDFSQFQHWYDQAGTPQLDVSGEYNAADKTYTLSVSQSCPATPGQADKPVFLIPMATALVGRDGLLPLTLNGVDCGEETVLAVDQQSQQFVFENVTEAPVPSLLRNFSAPVKLRFDYSREQLLMLAARDNDGFCRWDAMQQLAVQIINEQAVAWRQGEAISVDSSLLTAIRALLGDAEANDKAMVAMMMSLPSLAYLIELSQQADIEALQAAREKVRLAIAVELQSLLLDCYHSNVSTDEYRPDATQIAQRSLKNACLSYLSLLPDQSAIELLQQQYQQADNMTDTMAALSAMVNSDGPNAASAKQDMLDDFYHRWQQEALVVNQWLQVQAGCGLAGGLDRVKALMQHPAFDIKNPNKVRSVVAVFCAQNAINFHHSDGSGYQFLAEQVIRLNELNPQIAARIITPLTKWRRFAPAQADNMQAALKQIMAAPNLSSDVYEVVSKSLT</sequence>
<dbReference type="EC" id="3.4.11.2" evidence="4 12"/>
<dbReference type="PANTHER" id="PTHR46322:SF1">
    <property type="entry name" value="PUROMYCIN-SENSITIVE AMINOPEPTIDASE"/>
    <property type="match status" value="1"/>
</dbReference>
<dbReference type="SUPFAM" id="SSF55486">
    <property type="entry name" value="Metalloproteases ('zincins'), catalytic domain"/>
    <property type="match status" value="1"/>
</dbReference>
<evidence type="ECO:0000256" key="2">
    <source>
        <dbReference type="ARBA" id="ARBA00001947"/>
    </source>
</evidence>
<proteinExistence type="inferred from homology"/>
<evidence type="ECO:0000256" key="6">
    <source>
        <dbReference type="ARBA" id="ARBA00022438"/>
    </source>
</evidence>
<dbReference type="CDD" id="cd09600">
    <property type="entry name" value="M1_APN"/>
    <property type="match status" value="1"/>
</dbReference>
<comment type="cofactor">
    <cofactor evidence="2">
        <name>Zn(2+)</name>
        <dbReference type="ChEBI" id="CHEBI:29105"/>
    </cofactor>
</comment>
<evidence type="ECO:0000256" key="12">
    <source>
        <dbReference type="NCBIfam" id="TIGR02414"/>
    </source>
</evidence>